<dbReference type="InterPro" id="IPR026906">
    <property type="entry name" value="LRR_5"/>
</dbReference>
<organism evidence="1 2">
    <name type="scientific">Trichomonas vaginalis (strain ATCC PRA-98 / G3)</name>
    <dbReference type="NCBI Taxonomy" id="412133"/>
    <lineage>
        <taxon>Eukaryota</taxon>
        <taxon>Metamonada</taxon>
        <taxon>Parabasalia</taxon>
        <taxon>Trichomonadida</taxon>
        <taxon>Trichomonadidae</taxon>
        <taxon>Trichomonas</taxon>
    </lineage>
</organism>
<dbReference type="Proteomes" id="UP000001542">
    <property type="component" value="Unassembled WGS sequence"/>
</dbReference>
<evidence type="ECO:0000313" key="2">
    <source>
        <dbReference type="Proteomes" id="UP000001542"/>
    </source>
</evidence>
<reference evidence="1" key="2">
    <citation type="journal article" date="2007" name="Science">
        <title>Draft genome sequence of the sexually transmitted pathogen Trichomonas vaginalis.</title>
        <authorList>
            <person name="Carlton J.M."/>
            <person name="Hirt R.P."/>
            <person name="Silva J.C."/>
            <person name="Delcher A.L."/>
            <person name="Schatz M."/>
            <person name="Zhao Q."/>
            <person name="Wortman J.R."/>
            <person name="Bidwell S.L."/>
            <person name="Alsmark U.C.M."/>
            <person name="Besteiro S."/>
            <person name="Sicheritz-Ponten T."/>
            <person name="Noel C.J."/>
            <person name="Dacks J.B."/>
            <person name="Foster P.G."/>
            <person name="Simillion C."/>
            <person name="Van de Peer Y."/>
            <person name="Miranda-Saavedra D."/>
            <person name="Barton G.J."/>
            <person name="Westrop G.D."/>
            <person name="Mueller S."/>
            <person name="Dessi D."/>
            <person name="Fiori P.L."/>
            <person name="Ren Q."/>
            <person name="Paulsen I."/>
            <person name="Zhang H."/>
            <person name="Bastida-Corcuera F.D."/>
            <person name="Simoes-Barbosa A."/>
            <person name="Brown M.T."/>
            <person name="Hayes R.D."/>
            <person name="Mukherjee M."/>
            <person name="Okumura C.Y."/>
            <person name="Schneider R."/>
            <person name="Smith A.J."/>
            <person name="Vanacova S."/>
            <person name="Villalvazo M."/>
            <person name="Haas B.J."/>
            <person name="Pertea M."/>
            <person name="Feldblyum T.V."/>
            <person name="Utterback T.R."/>
            <person name="Shu C.L."/>
            <person name="Osoegawa K."/>
            <person name="de Jong P.J."/>
            <person name="Hrdy I."/>
            <person name="Horvathova L."/>
            <person name="Zubacova Z."/>
            <person name="Dolezal P."/>
            <person name="Malik S.B."/>
            <person name="Logsdon J.M. Jr."/>
            <person name="Henze K."/>
            <person name="Gupta A."/>
            <person name="Wang C.C."/>
            <person name="Dunne R.L."/>
            <person name="Upcroft J.A."/>
            <person name="Upcroft P."/>
            <person name="White O."/>
            <person name="Salzberg S.L."/>
            <person name="Tang P."/>
            <person name="Chiu C.-H."/>
            <person name="Lee Y.-S."/>
            <person name="Embley T.M."/>
            <person name="Coombs G.H."/>
            <person name="Mottram J.C."/>
            <person name="Tachezy J."/>
            <person name="Fraser-Liggett C.M."/>
            <person name="Johnson P.J."/>
        </authorList>
    </citation>
    <scope>NUCLEOTIDE SEQUENCE [LARGE SCALE GENOMIC DNA]</scope>
    <source>
        <strain evidence="1">G3</strain>
    </source>
</reference>
<keyword evidence="2" id="KW-1185">Reference proteome</keyword>
<dbReference type="Pfam" id="PF13306">
    <property type="entry name" value="LRR_5"/>
    <property type="match status" value="2"/>
</dbReference>
<dbReference type="InterPro" id="IPR032675">
    <property type="entry name" value="LRR_dom_sf"/>
</dbReference>
<dbReference type="PANTHER" id="PTHR45661:SF3">
    <property type="entry name" value="IG-LIKE DOMAIN-CONTAINING PROTEIN"/>
    <property type="match status" value="1"/>
</dbReference>
<dbReference type="RefSeq" id="XP_001303019.1">
    <property type="nucleotide sequence ID" value="XM_001303018.1"/>
</dbReference>
<dbReference type="InterPro" id="IPR053139">
    <property type="entry name" value="Surface_bspA-like"/>
</dbReference>
<protein>
    <recommendedName>
        <fullName evidence="3">Surface antigen BspA-like</fullName>
    </recommendedName>
</protein>
<evidence type="ECO:0008006" key="3">
    <source>
        <dbReference type="Google" id="ProtNLM"/>
    </source>
</evidence>
<dbReference type="KEGG" id="tva:4747769"/>
<dbReference type="EMBL" id="DS114139">
    <property type="protein sequence ID" value="EAX90089.1"/>
    <property type="molecule type" value="Genomic_DNA"/>
</dbReference>
<reference evidence="1" key="1">
    <citation type="submission" date="2006-10" db="EMBL/GenBank/DDBJ databases">
        <authorList>
            <person name="Amadeo P."/>
            <person name="Zhao Q."/>
            <person name="Wortman J."/>
            <person name="Fraser-Liggett C."/>
            <person name="Carlton J."/>
        </authorList>
    </citation>
    <scope>NUCLEOTIDE SEQUENCE</scope>
    <source>
        <strain evidence="1">G3</strain>
    </source>
</reference>
<dbReference type="SUPFAM" id="SSF52058">
    <property type="entry name" value="L domain-like"/>
    <property type="match status" value="1"/>
</dbReference>
<dbReference type="VEuPathDB" id="TrichDB:TVAG_396460"/>
<sequence>MYCFQLTEVIFERDSNISYIDSTAFDICPKLETFMIPDSFHTISGVLSNIPKTIKKIILPGTTIETIPRHCFIQFVNLESIEANEYTYIKNTEYYAFSTIKNLKTVNLNCSVYLNDYSFYNCQNLLNVYIKEIRYFGILSFNKCPSLKNVTIIDYNGTIPDYCFEYCQRLINFNSNVAIKIVGNYSFAHCSLLELDLSSLKTVNHSGFLNSRIINFPENIEYIGENAFNQCTFVNPNISFSNKLSEISPGAFTETNGLKQVKYCGRKDFNVVGSVFSSGITIYVSHLYPGSKFYGVIVTKGNSGISCDIPPRTLDTNIYAKGLGPTKFRLLRRH</sequence>
<dbReference type="InParanoid" id="A2FYC5"/>
<dbReference type="SMR" id="A2FYC5"/>
<gene>
    <name evidence="1" type="ORF">TVAG_396460</name>
</gene>
<dbReference type="STRING" id="5722.A2FYC5"/>
<evidence type="ECO:0000313" key="1">
    <source>
        <dbReference type="EMBL" id="EAX90089.1"/>
    </source>
</evidence>
<name>A2FYC5_TRIV3</name>
<dbReference type="Gene3D" id="3.80.10.10">
    <property type="entry name" value="Ribonuclease Inhibitor"/>
    <property type="match status" value="3"/>
</dbReference>
<accession>A2FYC5</accession>
<dbReference type="AlphaFoldDB" id="A2FYC5"/>
<dbReference type="PANTHER" id="PTHR45661">
    <property type="entry name" value="SURFACE ANTIGEN"/>
    <property type="match status" value="1"/>
</dbReference>
<dbReference type="VEuPathDB" id="TrichDB:TVAGG3_0208150"/>
<proteinExistence type="predicted"/>